<dbReference type="AlphaFoldDB" id="A0A9Q0LSR4"/>
<dbReference type="InterPro" id="IPR051023">
    <property type="entry name" value="PP2A_Regulatory_Subunit_A"/>
</dbReference>
<dbReference type="GO" id="GO:0005634">
    <property type="term" value="C:nucleus"/>
    <property type="evidence" value="ECO:0007669"/>
    <property type="project" value="TreeGrafter"/>
</dbReference>
<dbReference type="PANTHER" id="PTHR10648:SF4">
    <property type="entry name" value="PROTEIN PHOSPHATASE 2 (FORMERLY 2A), REGULATORY SUBUNIT A, BETA ISOFORM-RELATED"/>
    <property type="match status" value="1"/>
</dbReference>
<feature type="repeat" description="HEAT" evidence="2">
    <location>
        <begin position="19"/>
        <end position="57"/>
    </location>
</feature>
<keyword evidence="5" id="KW-1185">Reference proteome</keyword>
<dbReference type="Pfam" id="PF22956">
    <property type="entry name" value="VPS15-like_hel"/>
    <property type="match status" value="2"/>
</dbReference>
<evidence type="ECO:0000259" key="3">
    <source>
        <dbReference type="Pfam" id="PF22956"/>
    </source>
</evidence>
<dbReference type="Proteomes" id="UP001149090">
    <property type="component" value="Unassembled WGS sequence"/>
</dbReference>
<evidence type="ECO:0000313" key="5">
    <source>
        <dbReference type="Proteomes" id="UP001149090"/>
    </source>
</evidence>
<feature type="repeat" description="HEAT" evidence="2">
    <location>
        <begin position="174"/>
        <end position="212"/>
    </location>
</feature>
<reference evidence="4" key="1">
    <citation type="submission" date="2022-10" db="EMBL/GenBank/DDBJ databases">
        <title>Novel sulphate-reducing endosymbionts in the free-living metamonad Anaeramoeba.</title>
        <authorList>
            <person name="Jerlstrom-Hultqvist J."/>
            <person name="Cepicka I."/>
            <person name="Gallot-Lavallee L."/>
            <person name="Salas-Leiva D."/>
            <person name="Curtis B.A."/>
            <person name="Zahonova K."/>
            <person name="Pipaliya S."/>
            <person name="Dacks J."/>
            <person name="Roger A.J."/>
        </authorList>
    </citation>
    <scope>NUCLEOTIDE SEQUENCE</scope>
    <source>
        <strain evidence="4">BMAN</strain>
    </source>
</reference>
<evidence type="ECO:0000313" key="4">
    <source>
        <dbReference type="EMBL" id="KAJ5078318.1"/>
    </source>
</evidence>
<feature type="repeat" description="HEAT" evidence="2">
    <location>
        <begin position="213"/>
        <end position="251"/>
    </location>
</feature>
<dbReference type="InterPro" id="IPR055231">
    <property type="entry name" value="2AA_helical"/>
</dbReference>
<dbReference type="PANTHER" id="PTHR10648">
    <property type="entry name" value="SERINE/THREONINE-PROTEIN PHOSPHATASE PP2A 65 KDA REGULATORY SUBUNIT"/>
    <property type="match status" value="1"/>
</dbReference>
<feature type="repeat" description="HEAT" evidence="2">
    <location>
        <begin position="333"/>
        <end position="371"/>
    </location>
</feature>
<dbReference type="Gene3D" id="1.25.10.10">
    <property type="entry name" value="Leucine-rich Repeat Variant"/>
    <property type="match status" value="1"/>
</dbReference>
<dbReference type="OrthoDB" id="340346at2759"/>
<dbReference type="GO" id="GO:0000159">
    <property type="term" value="C:protein phosphatase type 2A complex"/>
    <property type="evidence" value="ECO:0007669"/>
    <property type="project" value="TreeGrafter"/>
</dbReference>
<feature type="domain" description="Phosphatase 2A Regulatory Subunit A helical" evidence="3">
    <location>
        <begin position="178"/>
        <end position="417"/>
    </location>
</feature>
<dbReference type="SUPFAM" id="SSF48371">
    <property type="entry name" value="ARM repeat"/>
    <property type="match status" value="1"/>
</dbReference>
<evidence type="ECO:0000256" key="2">
    <source>
        <dbReference type="PROSITE-ProRule" id="PRU00103"/>
    </source>
</evidence>
<gene>
    <name evidence="4" type="ORF">M0811_05106</name>
</gene>
<accession>A0A9Q0LSR4</accession>
<organism evidence="4 5">
    <name type="scientific">Anaeramoeba ignava</name>
    <name type="common">Anaerobic marine amoeba</name>
    <dbReference type="NCBI Taxonomy" id="1746090"/>
    <lineage>
        <taxon>Eukaryota</taxon>
        <taxon>Metamonada</taxon>
        <taxon>Anaeramoebidae</taxon>
        <taxon>Anaeramoeba</taxon>
    </lineage>
</organism>
<name>A0A9Q0LSR4_ANAIG</name>
<feature type="domain" description="Phosphatase 2A Regulatory Subunit A helical" evidence="3">
    <location>
        <begin position="14"/>
        <end position="131"/>
    </location>
</feature>
<feature type="repeat" description="HEAT" evidence="2">
    <location>
        <begin position="372"/>
        <end position="410"/>
    </location>
</feature>
<sequence>MNKMDIEKEKEKEKETINPLETFTEDLHNENRNVRLSALQKTTKIAEILGSKKTLEELIPTLSESIDDSDEDEILSTFAEEIGKLVNFIEEKYVYVLVPLLKNFLTVEESIVREKSVDSISRIAEKLTDKEIETHLFTLVNELQSGEWFSPRISALQLMPLVYPKVPLEKKDTLIVALSDLVENETTMVRRAAAKSLSEIVRIADSEIVQEHLLPLVKIIANDDEDSVRLLSIDVCISLLKLFHSENEISQFILPILESLVEDRSWRVRYSLAEQICELEHNIEPQIVVKIIVPIFVKLISDNEGEVRTRTSYKIDEFCSYIHEFPDVIVNEIIPVCSEMINEKSTNTKAGFASSISSLSTILGQDLTMKYLLPLYLEMLSEEKYQVRLAVISKLKEITNVIGVESLAKEIFPSIIKLSDDPQWRIRKTIIEFIPNLPSENIGITLIDDKIADLYFNWLKDPVSIIRDVAAQNLFKLCGFLGSDWVEQKLLEKILSLISDSNYLIRETGLKTTSLLAPVFNKEILKQKIIPNILLAQKDSVPNVRFSLAQVLGEISAFLDTETLEQKIYPCFEELKKDKDEDVRFFAEKFSSKQN</sequence>
<dbReference type="GO" id="GO:0005829">
    <property type="term" value="C:cytosol"/>
    <property type="evidence" value="ECO:0007669"/>
    <property type="project" value="TreeGrafter"/>
</dbReference>
<dbReference type="GO" id="GO:0019888">
    <property type="term" value="F:protein phosphatase regulator activity"/>
    <property type="evidence" value="ECO:0007669"/>
    <property type="project" value="TreeGrafter"/>
</dbReference>
<protein>
    <submittedName>
        <fullName evidence="4">Protein phosphatase 2 (Formerly 2a) regulatory subunit a beta isoform-related</fullName>
    </submittedName>
</protein>
<dbReference type="OMA" id="DIAEVRC"/>
<dbReference type="EMBL" id="JAPDFW010000054">
    <property type="protein sequence ID" value="KAJ5078318.1"/>
    <property type="molecule type" value="Genomic_DNA"/>
</dbReference>
<feature type="repeat" description="HEAT" evidence="2">
    <location>
        <begin position="253"/>
        <end position="290"/>
    </location>
</feature>
<evidence type="ECO:0000256" key="1">
    <source>
        <dbReference type="ARBA" id="ARBA00022737"/>
    </source>
</evidence>
<dbReference type="PROSITE" id="PS50077">
    <property type="entry name" value="HEAT_REPEAT"/>
    <property type="match status" value="9"/>
</dbReference>
<comment type="caution">
    <text evidence="4">The sequence shown here is derived from an EMBL/GenBank/DDBJ whole genome shotgun (WGS) entry which is preliminary data.</text>
</comment>
<dbReference type="InterPro" id="IPR016024">
    <property type="entry name" value="ARM-type_fold"/>
</dbReference>
<feature type="repeat" description="HEAT" evidence="2">
    <location>
        <begin position="97"/>
        <end position="135"/>
    </location>
</feature>
<feature type="repeat" description="HEAT" evidence="2">
    <location>
        <begin position="490"/>
        <end position="528"/>
    </location>
</feature>
<dbReference type="InterPro" id="IPR011989">
    <property type="entry name" value="ARM-like"/>
</dbReference>
<proteinExistence type="predicted"/>
<keyword evidence="1" id="KW-0677">Repeat</keyword>
<feature type="repeat" description="HEAT" evidence="2">
    <location>
        <begin position="529"/>
        <end position="567"/>
    </location>
</feature>
<dbReference type="InterPro" id="IPR021133">
    <property type="entry name" value="HEAT_type_2"/>
</dbReference>